<protein>
    <submittedName>
        <fullName evidence="8">Heme biosynthesis protein HemY</fullName>
    </submittedName>
</protein>
<evidence type="ECO:0000259" key="7">
    <source>
        <dbReference type="Pfam" id="PF07219"/>
    </source>
</evidence>
<feature type="compositionally biased region" description="Pro residues" evidence="5">
    <location>
        <begin position="453"/>
        <end position="470"/>
    </location>
</feature>
<dbReference type="InterPro" id="IPR016982">
    <property type="entry name" value="Mms48"/>
</dbReference>
<name>A0ABS5R953_9HYPH</name>
<keyword evidence="3 6" id="KW-1133">Transmembrane helix</keyword>
<dbReference type="SUPFAM" id="SSF48452">
    <property type="entry name" value="TPR-like"/>
    <property type="match status" value="1"/>
</dbReference>
<dbReference type="Gene3D" id="1.25.40.10">
    <property type="entry name" value="Tetratricopeptide repeat domain"/>
    <property type="match status" value="1"/>
</dbReference>
<evidence type="ECO:0000256" key="4">
    <source>
        <dbReference type="ARBA" id="ARBA00023136"/>
    </source>
</evidence>
<evidence type="ECO:0000256" key="2">
    <source>
        <dbReference type="ARBA" id="ARBA00022692"/>
    </source>
</evidence>
<dbReference type="InterPro" id="IPR010817">
    <property type="entry name" value="HemY_N"/>
</dbReference>
<dbReference type="Pfam" id="PF07219">
    <property type="entry name" value="HemY_N"/>
    <property type="match status" value="1"/>
</dbReference>
<comment type="caution">
    <text evidence="8">The sequence shown here is derived from an EMBL/GenBank/DDBJ whole genome shotgun (WGS) entry which is preliminary data.</text>
</comment>
<evidence type="ECO:0000256" key="1">
    <source>
        <dbReference type="ARBA" id="ARBA00004370"/>
    </source>
</evidence>
<feature type="domain" description="HemY N-terminal" evidence="7">
    <location>
        <begin position="26"/>
        <end position="132"/>
    </location>
</feature>
<accession>A0ABS5R953</accession>
<dbReference type="EMBL" id="JAHCQH010000018">
    <property type="protein sequence ID" value="MBS9478208.1"/>
    <property type="molecule type" value="Genomic_DNA"/>
</dbReference>
<dbReference type="InterPro" id="IPR011990">
    <property type="entry name" value="TPR-like_helical_dom_sf"/>
</dbReference>
<dbReference type="PIRSF" id="PIRSF031802">
    <property type="entry name" value="UCP031802"/>
    <property type="match status" value="1"/>
</dbReference>
<feature type="region of interest" description="Disordered" evidence="5">
    <location>
        <begin position="453"/>
        <end position="550"/>
    </location>
</feature>
<proteinExistence type="predicted"/>
<dbReference type="Proteomes" id="UP001166585">
    <property type="component" value="Unassembled WGS sequence"/>
</dbReference>
<keyword evidence="4 6" id="KW-0472">Membrane</keyword>
<feature type="compositionally biased region" description="Basic and acidic residues" evidence="5">
    <location>
        <begin position="475"/>
        <end position="506"/>
    </location>
</feature>
<evidence type="ECO:0000256" key="3">
    <source>
        <dbReference type="ARBA" id="ARBA00022989"/>
    </source>
</evidence>
<reference evidence="8" key="1">
    <citation type="submission" date="2021-05" db="EMBL/GenBank/DDBJ databases">
        <authorList>
            <person name="Sun Q."/>
            <person name="Inoue M."/>
        </authorList>
    </citation>
    <scope>NUCLEOTIDE SEQUENCE</scope>
    <source>
        <strain evidence="8">VKM B-3255</strain>
    </source>
</reference>
<keyword evidence="2 6" id="KW-0812">Transmembrane</keyword>
<feature type="transmembrane region" description="Helical" evidence="6">
    <location>
        <begin position="37"/>
        <end position="62"/>
    </location>
</feature>
<dbReference type="RefSeq" id="WP_213756063.1">
    <property type="nucleotide sequence ID" value="NZ_JAHCQH010000018.1"/>
</dbReference>
<evidence type="ECO:0000313" key="9">
    <source>
        <dbReference type="Proteomes" id="UP001166585"/>
    </source>
</evidence>
<feature type="compositionally biased region" description="Low complexity" evidence="5">
    <location>
        <begin position="507"/>
        <end position="519"/>
    </location>
</feature>
<comment type="subcellular location">
    <subcellularLocation>
        <location evidence="1">Membrane</location>
    </subcellularLocation>
</comment>
<gene>
    <name evidence="8" type="ORF">KIP89_13920</name>
</gene>
<evidence type="ECO:0000313" key="8">
    <source>
        <dbReference type="EMBL" id="MBS9478208.1"/>
    </source>
</evidence>
<organism evidence="8 9">
    <name type="scientific">Ancylobacter radicis</name>
    <dbReference type="NCBI Taxonomy" id="2836179"/>
    <lineage>
        <taxon>Bacteria</taxon>
        <taxon>Pseudomonadati</taxon>
        <taxon>Pseudomonadota</taxon>
        <taxon>Alphaproteobacteria</taxon>
        <taxon>Hyphomicrobiales</taxon>
        <taxon>Xanthobacteraceae</taxon>
        <taxon>Ancylobacter</taxon>
    </lineage>
</organism>
<keyword evidence="9" id="KW-1185">Reference proteome</keyword>
<evidence type="ECO:0000256" key="6">
    <source>
        <dbReference type="SAM" id="Phobius"/>
    </source>
</evidence>
<sequence length="550" mass="57832">MIRIVVYLLILAAIAFGVAWLADRPGQIALDWQGWHIETSVLVAASALLAVIAAAILLWTLLRLIVRSPDLIAGSWRHRRRTKGWAAISRGLVAVGSGDVMGARRAANDAERLMGSEPLTRLLAAQAAQLSGDSAGAEAAFRTMADTPGTRLLGLRGLHVEARRRGDANAALMTAEEAARHEPGLAWAADAVIEARCLKGDFTGALAMLEREAAHGGLDRAAHRRRRAVLLAAQAQAVELSDPATAREKAVEAARLSPTLVPAADIAGRLLGAAGDTRKASKIVENAYAATPHPDLAETYLHLRPGDASRERLKRIRTLTARAPAHPESAMVLARAALDALEFDIARTALLPLLGEPTQRACLLMAELEAAEHGDVGKAREWTARAVRAQRDPAWVADGVLAEAWGPVSPVTGKLDAYEWKLPPGVATTPMLENEAERVKAAIAAAIAARPVPAPEPPVVDLAPEPPTAPLAPEVEPRPEVLEAKVENGKADVVKEPVKAEGEKRPAGAAASGTTSGAGPVVAMPHLPDDPGPGPFPDEPAGTTRPPYGV</sequence>
<evidence type="ECO:0000256" key="5">
    <source>
        <dbReference type="SAM" id="MobiDB-lite"/>
    </source>
</evidence>